<dbReference type="Proteomes" id="UP000241769">
    <property type="component" value="Unassembled WGS sequence"/>
</dbReference>
<comment type="caution">
    <text evidence="4">The sequence shown here is derived from an EMBL/GenBank/DDBJ whole genome shotgun (WGS) entry which is preliminary data.</text>
</comment>
<dbReference type="AlphaFoldDB" id="A0A2P6N8Z9"/>
<evidence type="ECO:0000256" key="1">
    <source>
        <dbReference type="ARBA" id="ARBA00006484"/>
    </source>
</evidence>
<proteinExistence type="inferred from homology"/>
<dbReference type="STRING" id="1890364.A0A2P6N8Z9"/>
<keyword evidence="3" id="KW-0560">Oxidoreductase</keyword>
<accession>A0A2P6N8Z9</accession>
<dbReference type="GO" id="GO:0016491">
    <property type="term" value="F:oxidoreductase activity"/>
    <property type="evidence" value="ECO:0007669"/>
    <property type="project" value="UniProtKB-KW"/>
</dbReference>
<evidence type="ECO:0000256" key="3">
    <source>
        <dbReference type="ARBA" id="ARBA00023002"/>
    </source>
</evidence>
<dbReference type="InterPro" id="IPR020904">
    <property type="entry name" value="Sc_DH/Rdtase_CS"/>
</dbReference>
<name>A0A2P6N8Z9_9EUKA</name>
<dbReference type="Gene3D" id="3.40.50.720">
    <property type="entry name" value="NAD(P)-binding Rossmann-like Domain"/>
    <property type="match status" value="1"/>
</dbReference>
<reference evidence="4 5" key="1">
    <citation type="journal article" date="2018" name="Genome Biol. Evol.">
        <title>Multiple Roots of Fruiting Body Formation in Amoebozoa.</title>
        <authorList>
            <person name="Hillmann F."/>
            <person name="Forbes G."/>
            <person name="Novohradska S."/>
            <person name="Ferling I."/>
            <person name="Riege K."/>
            <person name="Groth M."/>
            <person name="Westermann M."/>
            <person name="Marz M."/>
            <person name="Spaller T."/>
            <person name="Winckler T."/>
            <person name="Schaap P."/>
            <person name="Glockner G."/>
        </authorList>
    </citation>
    <scope>NUCLEOTIDE SEQUENCE [LARGE SCALE GENOMIC DNA]</scope>
    <source>
        <strain evidence="4 5">Jena</strain>
    </source>
</reference>
<dbReference type="PANTHER" id="PTHR43391">
    <property type="entry name" value="RETINOL DEHYDROGENASE-RELATED"/>
    <property type="match status" value="1"/>
</dbReference>
<evidence type="ECO:0000313" key="4">
    <source>
        <dbReference type="EMBL" id="PRP80419.1"/>
    </source>
</evidence>
<dbReference type="OrthoDB" id="1933717at2759"/>
<dbReference type="EMBL" id="MDYQ01000150">
    <property type="protein sequence ID" value="PRP80419.1"/>
    <property type="molecule type" value="Genomic_DNA"/>
</dbReference>
<dbReference type="InterPro" id="IPR036291">
    <property type="entry name" value="NAD(P)-bd_dom_sf"/>
</dbReference>
<dbReference type="Pfam" id="PF00106">
    <property type="entry name" value="adh_short"/>
    <property type="match status" value="1"/>
</dbReference>
<dbReference type="FunCoup" id="A0A2P6N8Z9">
    <property type="interactions" value="1"/>
</dbReference>
<evidence type="ECO:0000256" key="2">
    <source>
        <dbReference type="ARBA" id="ARBA00022857"/>
    </source>
</evidence>
<evidence type="ECO:0000313" key="5">
    <source>
        <dbReference type="Proteomes" id="UP000241769"/>
    </source>
</evidence>
<comment type="similarity">
    <text evidence="1">Belongs to the short-chain dehydrogenases/reductases (SDR) family.</text>
</comment>
<dbReference type="GO" id="GO:0005829">
    <property type="term" value="C:cytosol"/>
    <property type="evidence" value="ECO:0007669"/>
    <property type="project" value="TreeGrafter"/>
</dbReference>
<sequence>MVRVPLSPSTPRCTSRLTTLTGAVGSVVDLGRGRKRKDNNPKTNYFSRYGPTKSFQGKTVVITGASSGIGKALALRYAQLGSKMVLAARRRDLLDDVVKACISQGTDAIAVTVDVTKEDDCKKLIEEALAKFGSIDLLVIVSSDRNVLTPSQILNAGRGTLMPLRHVKPFELDFMKSLTEINYYGCIYPTVQALPHIRSSKGNIAVISSLSAKVPSEGRAFYAATKAAINSFYSCLRVEEPDITVTLINPGFVSTEINDHSFKPKGFKRHMEESSKMTAARCAELCEGYISRGVIDEVMTPLGKFGYFMAYFFPGLVDIISRQKSKQISALIPE</sequence>
<dbReference type="PANTHER" id="PTHR43391:SF14">
    <property type="entry name" value="DEHYDROGENASE_REDUCTASE SDR FAMILY PROTEIN 7-LIKE"/>
    <property type="match status" value="1"/>
</dbReference>
<dbReference type="SUPFAM" id="SSF51735">
    <property type="entry name" value="NAD(P)-binding Rossmann-fold domains"/>
    <property type="match status" value="1"/>
</dbReference>
<dbReference type="InParanoid" id="A0A2P6N8Z9"/>
<protein>
    <submittedName>
        <fullName evidence="4">Short-chain dehydrogenase/reductase</fullName>
    </submittedName>
</protein>
<organism evidence="4 5">
    <name type="scientific">Planoprotostelium fungivorum</name>
    <dbReference type="NCBI Taxonomy" id="1890364"/>
    <lineage>
        <taxon>Eukaryota</taxon>
        <taxon>Amoebozoa</taxon>
        <taxon>Evosea</taxon>
        <taxon>Variosea</taxon>
        <taxon>Cavosteliida</taxon>
        <taxon>Cavosteliaceae</taxon>
        <taxon>Planoprotostelium</taxon>
    </lineage>
</organism>
<dbReference type="PROSITE" id="PS00061">
    <property type="entry name" value="ADH_SHORT"/>
    <property type="match status" value="1"/>
</dbReference>
<keyword evidence="5" id="KW-1185">Reference proteome</keyword>
<dbReference type="PRINTS" id="PR00081">
    <property type="entry name" value="GDHRDH"/>
</dbReference>
<keyword evidence="2" id="KW-0521">NADP</keyword>
<gene>
    <name evidence="4" type="ORF">PROFUN_11965</name>
</gene>
<dbReference type="InterPro" id="IPR002347">
    <property type="entry name" value="SDR_fam"/>
</dbReference>